<evidence type="ECO:0000313" key="1">
    <source>
        <dbReference type="EMBL" id="MDO1533428.1"/>
    </source>
</evidence>
<dbReference type="EMBL" id="JAUKVY010000009">
    <property type="protein sequence ID" value="MDO1533428.1"/>
    <property type="molecule type" value="Genomic_DNA"/>
</dbReference>
<proteinExistence type="predicted"/>
<evidence type="ECO:0000313" key="2">
    <source>
        <dbReference type="Proteomes" id="UP001169027"/>
    </source>
</evidence>
<gene>
    <name evidence="1" type="ORF">Q2T77_14115</name>
</gene>
<evidence type="ECO:0008006" key="3">
    <source>
        <dbReference type="Google" id="ProtNLM"/>
    </source>
</evidence>
<comment type="caution">
    <text evidence="1">The sequence shown here is derived from an EMBL/GenBank/DDBJ whole genome shotgun (WGS) entry which is preliminary data.</text>
</comment>
<dbReference type="Proteomes" id="UP001169027">
    <property type="component" value="Unassembled WGS sequence"/>
</dbReference>
<protein>
    <recommendedName>
        <fullName evidence="3">Tfp pilus assembly protein PilX</fullName>
    </recommendedName>
</protein>
<organism evidence="1 2">
    <name type="scientific">Variovorax ginsengisoli</name>
    <dbReference type="NCBI Taxonomy" id="363844"/>
    <lineage>
        <taxon>Bacteria</taxon>
        <taxon>Pseudomonadati</taxon>
        <taxon>Pseudomonadota</taxon>
        <taxon>Betaproteobacteria</taxon>
        <taxon>Burkholderiales</taxon>
        <taxon>Comamonadaceae</taxon>
        <taxon>Variovorax</taxon>
    </lineage>
</organism>
<name>A0ABT8S3C6_9BURK</name>
<accession>A0ABT8S3C6</accession>
<keyword evidence="2" id="KW-1185">Reference proteome</keyword>
<dbReference type="RefSeq" id="WP_301810008.1">
    <property type="nucleotide sequence ID" value="NZ_JAUJZH010000009.1"/>
</dbReference>
<sequence>MTTRPSPWRRRERGVVLLFCLIILVVLLAGGVAVVRSMNSSLFSAGNLAFKRDLVNRGELAAAQVMTLFKTGALAGSADTADMKSENYSATALPVNGKGIPTALLSDTAYDAKASKKIGNDADAVTIRYIIDRMCNDVGTPASLGAKGCVYAPLTTQVLGGSSQRAKDDLPPPASLIYRLTIRVDGPRNTQVFLQSSFTKPDL</sequence>
<reference evidence="1" key="1">
    <citation type="submission" date="2023-06" db="EMBL/GenBank/DDBJ databases">
        <authorList>
            <person name="Jiang Y."/>
            <person name="Liu Q."/>
        </authorList>
    </citation>
    <scope>NUCLEOTIDE SEQUENCE</scope>
    <source>
        <strain evidence="1">CGMCC 1.12090</strain>
    </source>
</reference>